<proteinExistence type="predicted"/>
<sequence length="148" mass="16405">MTLFDPGPAVVLAILVAAQPSGARSKFESDWKNNTFYSSFRNRSRADSIAGKAVGPPSQNYHPQLEFEVNVAEYVMALHREINPPTVPKTSTKIPRGKTLRPGFPIYGPKFIPPSFNDARLRISEKVKAQTVGMTDFSWRGWQTGGPI</sequence>
<dbReference type="EMBL" id="JARKIB010000098">
    <property type="protein sequence ID" value="KAJ7741646.1"/>
    <property type="molecule type" value="Genomic_DNA"/>
</dbReference>
<protein>
    <submittedName>
        <fullName evidence="1">Uncharacterized protein</fullName>
    </submittedName>
</protein>
<evidence type="ECO:0000313" key="2">
    <source>
        <dbReference type="Proteomes" id="UP001215598"/>
    </source>
</evidence>
<accession>A0AAD7IFU3</accession>
<reference evidence="1" key="1">
    <citation type="submission" date="2023-03" db="EMBL/GenBank/DDBJ databases">
        <title>Massive genome expansion in bonnet fungi (Mycena s.s.) driven by repeated elements and novel gene families across ecological guilds.</title>
        <authorList>
            <consortium name="Lawrence Berkeley National Laboratory"/>
            <person name="Harder C.B."/>
            <person name="Miyauchi S."/>
            <person name="Viragh M."/>
            <person name="Kuo A."/>
            <person name="Thoen E."/>
            <person name="Andreopoulos B."/>
            <person name="Lu D."/>
            <person name="Skrede I."/>
            <person name="Drula E."/>
            <person name="Henrissat B."/>
            <person name="Morin E."/>
            <person name="Kohler A."/>
            <person name="Barry K."/>
            <person name="LaButti K."/>
            <person name="Morin E."/>
            <person name="Salamov A."/>
            <person name="Lipzen A."/>
            <person name="Mereny Z."/>
            <person name="Hegedus B."/>
            <person name="Baldrian P."/>
            <person name="Stursova M."/>
            <person name="Weitz H."/>
            <person name="Taylor A."/>
            <person name="Grigoriev I.V."/>
            <person name="Nagy L.G."/>
            <person name="Martin F."/>
            <person name="Kauserud H."/>
        </authorList>
    </citation>
    <scope>NUCLEOTIDE SEQUENCE</scope>
    <source>
        <strain evidence="1">CBHHK182m</strain>
    </source>
</reference>
<dbReference type="Proteomes" id="UP001215598">
    <property type="component" value="Unassembled WGS sequence"/>
</dbReference>
<keyword evidence="2" id="KW-1185">Reference proteome</keyword>
<gene>
    <name evidence="1" type="ORF">B0H16DRAFT_1464366</name>
</gene>
<name>A0AAD7IFU3_9AGAR</name>
<comment type="caution">
    <text evidence="1">The sequence shown here is derived from an EMBL/GenBank/DDBJ whole genome shotgun (WGS) entry which is preliminary data.</text>
</comment>
<organism evidence="1 2">
    <name type="scientific">Mycena metata</name>
    <dbReference type="NCBI Taxonomy" id="1033252"/>
    <lineage>
        <taxon>Eukaryota</taxon>
        <taxon>Fungi</taxon>
        <taxon>Dikarya</taxon>
        <taxon>Basidiomycota</taxon>
        <taxon>Agaricomycotina</taxon>
        <taxon>Agaricomycetes</taxon>
        <taxon>Agaricomycetidae</taxon>
        <taxon>Agaricales</taxon>
        <taxon>Marasmiineae</taxon>
        <taxon>Mycenaceae</taxon>
        <taxon>Mycena</taxon>
    </lineage>
</organism>
<dbReference type="AlphaFoldDB" id="A0AAD7IFU3"/>
<evidence type="ECO:0000313" key="1">
    <source>
        <dbReference type="EMBL" id="KAJ7741646.1"/>
    </source>
</evidence>